<dbReference type="InterPro" id="IPR054437">
    <property type="entry name" value="PspA-assoc_dom"/>
</dbReference>
<proteinExistence type="predicted"/>
<reference evidence="3" key="1">
    <citation type="submission" date="2017-06" db="EMBL/GenBank/DDBJ databases">
        <authorList>
            <person name="Cremers G."/>
        </authorList>
    </citation>
    <scope>NUCLEOTIDE SEQUENCE [LARGE SCALE GENOMIC DNA]</scope>
</reference>
<name>A0A284VQH9_9EURY</name>
<dbReference type="EMBL" id="FZMP01000185">
    <property type="protein sequence ID" value="SNQ61534.1"/>
    <property type="molecule type" value="Genomic_DNA"/>
</dbReference>
<evidence type="ECO:0000313" key="3">
    <source>
        <dbReference type="Proteomes" id="UP000218615"/>
    </source>
</evidence>
<accession>A0A284VQH9</accession>
<evidence type="ECO:0000313" key="2">
    <source>
        <dbReference type="EMBL" id="SNQ61534.1"/>
    </source>
</evidence>
<protein>
    <recommendedName>
        <fullName evidence="1">PspA-associated domain-containing protein</fullName>
    </recommendedName>
</protein>
<dbReference type="OrthoDB" id="145362at2157"/>
<feature type="domain" description="PspA-associated" evidence="1">
    <location>
        <begin position="1"/>
        <end position="92"/>
    </location>
</feature>
<gene>
    <name evidence="2" type="ORF">MNV_40002</name>
</gene>
<dbReference type="Proteomes" id="UP000218615">
    <property type="component" value="Unassembled WGS sequence"/>
</dbReference>
<evidence type="ECO:0000259" key="1">
    <source>
        <dbReference type="Pfam" id="PF22743"/>
    </source>
</evidence>
<sequence>MIVRLMGEGQYELDKKHVDEINNIDNNLVRVVNKGDEKSFKAEFRKLTENVRRYGKKLPDDVLKPSDIIIPPADLTLDEAREIFKGDGLIQG</sequence>
<organism evidence="2 3">
    <name type="scientific">Candidatus Methanoperedens nitratireducens</name>
    <dbReference type="NCBI Taxonomy" id="1392998"/>
    <lineage>
        <taxon>Archaea</taxon>
        <taxon>Methanobacteriati</taxon>
        <taxon>Methanobacteriota</taxon>
        <taxon>Stenosarchaea group</taxon>
        <taxon>Methanomicrobia</taxon>
        <taxon>Methanosarcinales</taxon>
        <taxon>ANME-2 cluster</taxon>
        <taxon>Candidatus Methanoperedentaceae</taxon>
        <taxon>Candidatus Methanoperedens</taxon>
    </lineage>
</organism>
<keyword evidence="3" id="KW-1185">Reference proteome</keyword>
<dbReference type="Pfam" id="PF22743">
    <property type="entry name" value="PspAA"/>
    <property type="match status" value="1"/>
</dbReference>
<dbReference type="RefSeq" id="WP_096206208.1">
    <property type="nucleotide sequence ID" value="NZ_FZMP01000185.1"/>
</dbReference>
<dbReference type="AlphaFoldDB" id="A0A284VQH9"/>